<dbReference type="RefSeq" id="WP_006652918.1">
    <property type="nucleotide sequence ID" value="NZ_AOIM01000022.1"/>
</dbReference>
<dbReference type="Proteomes" id="UP000011519">
    <property type="component" value="Unassembled WGS sequence"/>
</dbReference>
<accession>M0A081</accession>
<gene>
    <name evidence="2" type="ORF">C483_08532</name>
</gene>
<dbReference type="OrthoDB" id="137007at2157"/>
<dbReference type="PATRIC" id="fig|1227493.4.peg.1691"/>
<reference evidence="2 3" key="1">
    <citation type="journal article" date="2014" name="PLoS Genet.">
        <title>Phylogenetically driven sequencing of extremely halophilic archaea reveals strategies for static and dynamic osmo-response.</title>
        <authorList>
            <person name="Becker E.A."/>
            <person name="Seitzer P.M."/>
            <person name="Tritt A."/>
            <person name="Larsen D."/>
            <person name="Krusor M."/>
            <person name="Yao A.I."/>
            <person name="Wu D."/>
            <person name="Madern D."/>
            <person name="Eisen J.A."/>
            <person name="Darling A.E."/>
            <person name="Facciotti M.T."/>
        </authorList>
    </citation>
    <scope>NUCLEOTIDE SEQUENCE [LARGE SCALE GENOMIC DNA]</scope>
    <source>
        <strain evidence="2 3">JCM 10989</strain>
    </source>
</reference>
<dbReference type="STRING" id="1227493.C483_08532"/>
<evidence type="ECO:0000256" key="1">
    <source>
        <dbReference type="SAM" id="MobiDB-lite"/>
    </source>
</evidence>
<evidence type="ECO:0008006" key="4">
    <source>
        <dbReference type="Google" id="ProtNLM"/>
    </source>
</evidence>
<evidence type="ECO:0000313" key="2">
    <source>
        <dbReference type="EMBL" id="ELY92165.1"/>
    </source>
</evidence>
<proteinExistence type="predicted"/>
<dbReference type="EMBL" id="AOIM01000022">
    <property type="protein sequence ID" value="ELY92165.1"/>
    <property type="molecule type" value="Genomic_DNA"/>
</dbReference>
<feature type="region of interest" description="Disordered" evidence="1">
    <location>
        <begin position="127"/>
        <end position="192"/>
    </location>
</feature>
<evidence type="ECO:0000313" key="3">
    <source>
        <dbReference type="Proteomes" id="UP000011519"/>
    </source>
</evidence>
<sequence length="192" mass="20780">MTEQPLQTEFEFTLPRGYVDDDGTLHTEGRMRLATAADEIQPLQNPRVQSNSSYLTIVLLSRVVTELGTLETIDEDVIQNLFVTDLEYLQAMYERVNNRGRNATETACPDCGSVFDVDVETGAQLAPPADAESEQPGVNADADPIKGVHGTGESVDSIGAATAVSDGSNAENDTEREHEHEQTEVEAGNPSE</sequence>
<organism evidence="2 3">
    <name type="scientific">Natrialba hulunbeirensis JCM 10989</name>
    <dbReference type="NCBI Taxonomy" id="1227493"/>
    <lineage>
        <taxon>Archaea</taxon>
        <taxon>Methanobacteriati</taxon>
        <taxon>Methanobacteriota</taxon>
        <taxon>Stenosarchaea group</taxon>
        <taxon>Halobacteria</taxon>
        <taxon>Halobacteriales</taxon>
        <taxon>Natrialbaceae</taxon>
        <taxon>Natrialba</taxon>
    </lineage>
</organism>
<feature type="compositionally biased region" description="Basic and acidic residues" evidence="1">
    <location>
        <begin position="173"/>
        <end position="183"/>
    </location>
</feature>
<keyword evidence="3" id="KW-1185">Reference proteome</keyword>
<comment type="caution">
    <text evidence="2">The sequence shown here is derived from an EMBL/GenBank/DDBJ whole genome shotgun (WGS) entry which is preliminary data.</text>
</comment>
<name>M0A081_9EURY</name>
<protein>
    <recommendedName>
        <fullName evidence="4">Phage tail assembly protein</fullName>
    </recommendedName>
</protein>
<dbReference type="AlphaFoldDB" id="M0A081"/>